<gene>
    <name evidence="2" type="ORF">COW24_01415</name>
</gene>
<evidence type="ECO:0000313" key="2">
    <source>
        <dbReference type="EMBL" id="PIW37184.1"/>
    </source>
</evidence>
<evidence type="ECO:0000313" key="3">
    <source>
        <dbReference type="Proteomes" id="UP000230292"/>
    </source>
</evidence>
<feature type="transmembrane region" description="Helical" evidence="1">
    <location>
        <begin position="37"/>
        <end position="61"/>
    </location>
</feature>
<keyword evidence="1" id="KW-1133">Transmembrane helix</keyword>
<feature type="transmembrane region" description="Helical" evidence="1">
    <location>
        <begin position="73"/>
        <end position="90"/>
    </location>
</feature>
<feature type="transmembrane region" description="Helical" evidence="1">
    <location>
        <begin position="6"/>
        <end position="25"/>
    </location>
</feature>
<evidence type="ECO:0008006" key="4">
    <source>
        <dbReference type="Google" id="ProtNLM"/>
    </source>
</evidence>
<feature type="transmembrane region" description="Helical" evidence="1">
    <location>
        <begin position="144"/>
        <end position="162"/>
    </location>
</feature>
<feature type="transmembrane region" description="Helical" evidence="1">
    <location>
        <begin position="102"/>
        <end position="124"/>
    </location>
</feature>
<proteinExistence type="predicted"/>
<protein>
    <recommendedName>
        <fullName evidence="4">Rod shape-determining protein MreD</fullName>
    </recommendedName>
</protein>
<organism evidence="2 3">
    <name type="scientific">Candidatus Kerfeldbacteria bacterium CG15_BIG_FIL_POST_REV_8_21_14_020_45_12</name>
    <dbReference type="NCBI Taxonomy" id="2014247"/>
    <lineage>
        <taxon>Bacteria</taxon>
        <taxon>Candidatus Kerfeldiibacteriota</taxon>
    </lineage>
</organism>
<keyword evidence="1" id="KW-0472">Membrane</keyword>
<dbReference type="EMBL" id="PFGC01000019">
    <property type="protein sequence ID" value="PIW37184.1"/>
    <property type="molecule type" value="Genomic_DNA"/>
</dbReference>
<reference evidence="2 3" key="1">
    <citation type="submission" date="2017-09" db="EMBL/GenBank/DDBJ databases">
        <title>Depth-based differentiation of microbial function through sediment-hosted aquifers and enrichment of novel symbionts in the deep terrestrial subsurface.</title>
        <authorList>
            <person name="Probst A.J."/>
            <person name="Ladd B."/>
            <person name="Jarett J.K."/>
            <person name="Geller-Mcgrath D.E."/>
            <person name="Sieber C.M."/>
            <person name="Emerson J.B."/>
            <person name="Anantharaman K."/>
            <person name="Thomas B.C."/>
            <person name="Malmstrom R."/>
            <person name="Stieglmeier M."/>
            <person name="Klingl A."/>
            <person name="Woyke T."/>
            <person name="Ryan C.M."/>
            <person name="Banfield J.F."/>
        </authorList>
    </citation>
    <scope>NUCLEOTIDE SEQUENCE [LARGE SCALE GENOMIC DNA]</scope>
    <source>
        <strain evidence="2">CG15_BIG_FIL_POST_REV_8_21_14_020_45_12</strain>
    </source>
</reference>
<evidence type="ECO:0000256" key="1">
    <source>
        <dbReference type="SAM" id="Phobius"/>
    </source>
</evidence>
<comment type="caution">
    <text evidence="2">The sequence shown here is derived from an EMBL/GenBank/DDBJ whole genome shotgun (WGS) entry which is preliminary data.</text>
</comment>
<keyword evidence="1" id="KW-0812">Transmembrane</keyword>
<sequence length="178" mass="20007">MRRFFLIILWIISVIIVVSLQQGFVRQWGSLSTYIQLDVLAVILLTIFYRPWTGLIVSFVIGSWMDLSSSLPFGVYLGAISLASFAALFLRDRVLKQDAEYAVVLPAIISTWVFWGGVIGFTWIDSSFSATSIPAAWYELSLRMALWQSLTHGIVAGLYFVAHRLVSKRFVGIKSAAY</sequence>
<name>A0A2M7H4N0_9BACT</name>
<accession>A0A2M7H4N0</accession>
<dbReference type="Proteomes" id="UP000230292">
    <property type="component" value="Unassembled WGS sequence"/>
</dbReference>
<dbReference type="AlphaFoldDB" id="A0A2M7H4N0"/>